<dbReference type="Proteomes" id="UP001178888">
    <property type="component" value="Unassembled WGS sequence"/>
</dbReference>
<reference evidence="3 4" key="1">
    <citation type="submission" date="2019-03" db="EMBL/GenBank/DDBJ databases">
        <title>Bacillus niacini sp. nov. a Nicotinate-Metabolizing Mesophile Isolated from Soil.</title>
        <authorList>
            <person name="Zhang G."/>
        </authorList>
    </citation>
    <scope>NUCLEOTIDE SEQUENCE [LARGE SCALE GENOMIC DNA]</scope>
    <source>
        <strain evidence="3 4">WN066</strain>
    </source>
</reference>
<protein>
    <submittedName>
        <fullName evidence="3">Uncharacterized protein</fullName>
    </submittedName>
</protein>
<dbReference type="PROSITE" id="PS51128">
    <property type="entry name" value="ZF_DKSA_2"/>
    <property type="match status" value="1"/>
</dbReference>
<name>A0A4R5VZI8_9BACI</name>
<proteinExistence type="predicted"/>
<evidence type="ECO:0000313" key="4">
    <source>
        <dbReference type="Proteomes" id="UP000295132"/>
    </source>
</evidence>
<dbReference type="EMBL" id="SMYO01000001">
    <property type="protein sequence ID" value="TDK64899.1"/>
    <property type="molecule type" value="Genomic_DNA"/>
</dbReference>
<sequence length="97" mass="11421">MNAMQEKLFLELRQTKEEIEHSLKHKSKREWITSILEEELADIDSAMEKMKRGQYGQCEISGELLPDDLLQLIPTLKSTKDSEYLVRFYKKPINSSF</sequence>
<accession>A0A4R5VZI8</accession>
<reference evidence="2" key="2">
    <citation type="submission" date="2023-08" db="EMBL/GenBank/DDBJ databases">
        <title>Nitrogen cycling bacteria in agricultural field soils.</title>
        <authorList>
            <person name="Jang J."/>
        </authorList>
    </citation>
    <scope>NUCLEOTIDE SEQUENCE</scope>
    <source>
        <strain evidence="2">PS3-36</strain>
    </source>
</reference>
<evidence type="ECO:0000313" key="2">
    <source>
        <dbReference type="EMBL" id="MDQ6596889.1"/>
    </source>
</evidence>
<comment type="caution">
    <text evidence="1">Lacks conserved residue(s) required for the propagation of feature annotation.</text>
</comment>
<evidence type="ECO:0000313" key="3">
    <source>
        <dbReference type="EMBL" id="TDK64899.1"/>
    </source>
</evidence>
<evidence type="ECO:0000256" key="1">
    <source>
        <dbReference type="PROSITE-ProRule" id="PRU00510"/>
    </source>
</evidence>
<organism evidence="3 4">
    <name type="scientific">Bacillus salipaludis</name>
    <dbReference type="NCBI Taxonomy" id="2547811"/>
    <lineage>
        <taxon>Bacteria</taxon>
        <taxon>Bacillati</taxon>
        <taxon>Bacillota</taxon>
        <taxon>Bacilli</taxon>
        <taxon>Bacillales</taxon>
        <taxon>Bacillaceae</taxon>
        <taxon>Bacillus</taxon>
    </lineage>
</organism>
<dbReference type="Gene3D" id="1.20.120.910">
    <property type="entry name" value="DksA, coiled-coil domain"/>
    <property type="match status" value="1"/>
</dbReference>
<comment type="caution">
    <text evidence="3">The sequence shown here is derived from an EMBL/GenBank/DDBJ whole genome shotgun (WGS) entry which is preliminary data.</text>
</comment>
<dbReference type="RefSeq" id="WP_133332501.1">
    <property type="nucleotide sequence ID" value="NZ_JAVGVR010000001.1"/>
</dbReference>
<dbReference type="Proteomes" id="UP000295132">
    <property type="component" value="Unassembled WGS sequence"/>
</dbReference>
<dbReference type="EMBL" id="JAVGVR010000001">
    <property type="protein sequence ID" value="MDQ6596889.1"/>
    <property type="molecule type" value="Genomic_DNA"/>
</dbReference>
<dbReference type="AlphaFoldDB" id="A0A4R5VZI8"/>
<evidence type="ECO:0000313" key="5">
    <source>
        <dbReference type="Proteomes" id="UP001178888"/>
    </source>
</evidence>
<keyword evidence="5" id="KW-1185">Reference proteome</keyword>
<gene>
    <name evidence="3" type="ORF">E2K98_01235</name>
    <name evidence="2" type="ORF">RCG21_11090</name>
</gene>